<dbReference type="RefSeq" id="WP_311615147.1">
    <property type="nucleotide sequence ID" value="NZ_JAVREV010000001.1"/>
</dbReference>
<dbReference type="EMBL" id="JAVREV010000001">
    <property type="protein sequence ID" value="MDT0441405.1"/>
    <property type="molecule type" value="Genomic_DNA"/>
</dbReference>
<keyword evidence="1" id="KW-0808">Transferase</keyword>
<dbReference type="InterPro" id="IPR036890">
    <property type="entry name" value="HATPase_C_sf"/>
</dbReference>
<feature type="region of interest" description="Disordered" evidence="4">
    <location>
        <begin position="204"/>
        <end position="229"/>
    </location>
</feature>
<evidence type="ECO:0000256" key="1">
    <source>
        <dbReference type="ARBA" id="ARBA00022679"/>
    </source>
</evidence>
<keyword evidence="6" id="KW-1185">Reference proteome</keyword>
<evidence type="ECO:0000256" key="4">
    <source>
        <dbReference type="SAM" id="MobiDB-lite"/>
    </source>
</evidence>
<evidence type="ECO:0000256" key="2">
    <source>
        <dbReference type="ARBA" id="ARBA00022777"/>
    </source>
</evidence>
<dbReference type="PANTHER" id="PTHR24421:SF63">
    <property type="entry name" value="SENSOR HISTIDINE KINASE DESK"/>
    <property type="match status" value="1"/>
</dbReference>
<comment type="caution">
    <text evidence="5">The sequence shown here is derived from an EMBL/GenBank/DDBJ whole genome shotgun (WGS) entry which is preliminary data.</text>
</comment>
<name>A0ABU2S1E2_9ACTN</name>
<evidence type="ECO:0000313" key="5">
    <source>
        <dbReference type="EMBL" id="MDT0441405.1"/>
    </source>
</evidence>
<dbReference type="PANTHER" id="PTHR24421">
    <property type="entry name" value="NITRATE/NITRITE SENSOR PROTEIN NARX-RELATED"/>
    <property type="match status" value="1"/>
</dbReference>
<accession>A0ABU2S1E2</accession>
<reference evidence="6" key="1">
    <citation type="submission" date="2023-07" db="EMBL/GenBank/DDBJ databases">
        <title>30 novel species of actinomycetes from the DSMZ collection.</title>
        <authorList>
            <person name="Nouioui I."/>
        </authorList>
    </citation>
    <scope>NUCLEOTIDE SEQUENCE [LARGE SCALE GENOMIC DNA]</scope>
    <source>
        <strain evidence="6">DSM 41886</strain>
    </source>
</reference>
<sequence length="229" mass="23390">MTAGAFAFVAATVGTAARGLVLNGHSVSGVPLKAEPVPRLMGAGPERARAGVVPLLDVSRLALSDARSVANGYRTLSPAHEASMAHMILAAAGIEAEIDVERCGRLPPEVDTLLATALREGVTNVLRHSDTRHCRIMADRHQGTARLELTNDGVAPANGATASAGHGIGNLTARFTAARGRVHAGATGGFFRLTTEVPAPARWPAAARAGQEGPSGAGPRSMSGTTANE</sequence>
<dbReference type="SUPFAM" id="SSF55874">
    <property type="entry name" value="ATPase domain of HSP90 chaperone/DNA topoisomerase II/histidine kinase"/>
    <property type="match status" value="1"/>
</dbReference>
<dbReference type="Proteomes" id="UP001183615">
    <property type="component" value="Unassembled WGS sequence"/>
</dbReference>
<dbReference type="InterPro" id="IPR050482">
    <property type="entry name" value="Sensor_HK_TwoCompSys"/>
</dbReference>
<keyword evidence="3" id="KW-0902">Two-component regulatory system</keyword>
<gene>
    <name evidence="5" type="ORF">RM779_02150</name>
</gene>
<protein>
    <recommendedName>
        <fullName evidence="7">Signal transduction histidine kinase subgroup 3 dimerisation and phosphoacceptor domain-containing protein</fullName>
    </recommendedName>
</protein>
<organism evidence="5 6">
    <name type="scientific">Streptomyces johnsoniae</name>
    <dbReference type="NCBI Taxonomy" id="3075532"/>
    <lineage>
        <taxon>Bacteria</taxon>
        <taxon>Bacillati</taxon>
        <taxon>Actinomycetota</taxon>
        <taxon>Actinomycetes</taxon>
        <taxon>Kitasatosporales</taxon>
        <taxon>Streptomycetaceae</taxon>
        <taxon>Streptomyces</taxon>
    </lineage>
</organism>
<evidence type="ECO:0008006" key="7">
    <source>
        <dbReference type="Google" id="ProtNLM"/>
    </source>
</evidence>
<proteinExistence type="predicted"/>
<evidence type="ECO:0000256" key="3">
    <source>
        <dbReference type="ARBA" id="ARBA00023012"/>
    </source>
</evidence>
<evidence type="ECO:0000313" key="6">
    <source>
        <dbReference type="Proteomes" id="UP001183615"/>
    </source>
</evidence>
<keyword evidence="2" id="KW-0418">Kinase</keyword>
<dbReference type="Gene3D" id="3.30.565.10">
    <property type="entry name" value="Histidine kinase-like ATPase, C-terminal domain"/>
    <property type="match status" value="1"/>
</dbReference>